<dbReference type="InterPro" id="IPR000515">
    <property type="entry name" value="MetI-like"/>
</dbReference>
<protein>
    <submittedName>
        <fullName evidence="9">ABC transporter permease</fullName>
    </submittedName>
</protein>
<dbReference type="CDD" id="cd06261">
    <property type="entry name" value="TM_PBP2"/>
    <property type="match status" value="1"/>
</dbReference>
<comment type="similarity">
    <text evidence="7">Belongs to the binding-protein-dependent transport system permease family.</text>
</comment>
<evidence type="ECO:0000256" key="7">
    <source>
        <dbReference type="RuleBase" id="RU363032"/>
    </source>
</evidence>
<organism evidence="9 10">
    <name type="scientific">Desulfobulbus oralis</name>
    <dbReference type="NCBI Taxonomy" id="1986146"/>
    <lineage>
        <taxon>Bacteria</taxon>
        <taxon>Pseudomonadati</taxon>
        <taxon>Thermodesulfobacteriota</taxon>
        <taxon>Desulfobulbia</taxon>
        <taxon>Desulfobulbales</taxon>
        <taxon>Desulfobulbaceae</taxon>
        <taxon>Desulfobulbus</taxon>
    </lineage>
</organism>
<dbReference type="PANTHER" id="PTHR30151">
    <property type="entry name" value="ALKANE SULFONATE ABC TRANSPORTER-RELATED, MEMBRANE SUBUNIT"/>
    <property type="match status" value="1"/>
</dbReference>
<gene>
    <name evidence="9" type="ORF">CAY53_05325</name>
</gene>
<dbReference type="PANTHER" id="PTHR30151:SF0">
    <property type="entry name" value="ABC TRANSPORTER PERMEASE PROTEIN MJ0413-RELATED"/>
    <property type="match status" value="1"/>
</dbReference>
<feature type="transmembrane region" description="Helical" evidence="7">
    <location>
        <begin position="90"/>
        <end position="115"/>
    </location>
</feature>
<reference evidence="9 10" key="1">
    <citation type="journal article" date="2018" name="MBio">
        <title>Insights into the evolution of host association through the isolation and characterization of a novel human periodontal pathobiont, Desulfobulbus oralis.</title>
        <authorList>
            <person name="Cross K.L."/>
            <person name="Chirania P."/>
            <person name="Xiong W."/>
            <person name="Beall C.J."/>
            <person name="Elkins J.G."/>
            <person name="Giannone R.J."/>
            <person name="Griffen A.L."/>
            <person name="Guss A.M."/>
            <person name="Hettich R.L."/>
            <person name="Joshi S.S."/>
            <person name="Mokrzan E.M."/>
            <person name="Martin R.K."/>
            <person name="Zhulin I.B."/>
            <person name="Leys E.J."/>
            <person name="Podar M."/>
        </authorList>
    </citation>
    <scope>NUCLEOTIDE SEQUENCE [LARGE SCALE GENOMIC DNA]</scope>
    <source>
        <strain evidence="9 10">ORNL</strain>
    </source>
</reference>
<feature type="transmembrane region" description="Helical" evidence="7">
    <location>
        <begin position="127"/>
        <end position="146"/>
    </location>
</feature>
<feature type="transmembrane region" description="Helical" evidence="7">
    <location>
        <begin position="31"/>
        <end position="53"/>
    </location>
</feature>
<evidence type="ECO:0000259" key="8">
    <source>
        <dbReference type="PROSITE" id="PS50928"/>
    </source>
</evidence>
<dbReference type="OrthoDB" id="5449677at2"/>
<feature type="transmembrane region" description="Helical" evidence="7">
    <location>
        <begin position="153"/>
        <end position="171"/>
    </location>
</feature>
<evidence type="ECO:0000256" key="2">
    <source>
        <dbReference type="ARBA" id="ARBA00022448"/>
    </source>
</evidence>
<evidence type="ECO:0000256" key="4">
    <source>
        <dbReference type="ARBA" id="ARBA00022692"/>
    </source>
</evidence>
<feature type="domain" description="ABC transmembrane type-1" evidence="8">
    <location>
        <begin position="86"/>
        <end position="270"/>
    </location>
</feature>
<feature type="transmembrane region" description="Helical" evidence="7">
    <location>
        <begin position="247"/>
        <end position="266"/>
    </location>
</feature>
<dbReference type="GO" id="GO:0005886">
    <property type="term" value="C:plasma membrane"/>
    <property type="evidence" value="ECO:0007669"/>
    <property type="project" value="UniProtKB-SubCell"/>
</dbReference>
<dbReference type="InterPro" id="IPR035906">
    <property type="entry name" value="MetI-like_sf"/>
</dbReference>
<evidence type="ECO:0000256" key="6">
    <source>
        <dbReference type="ARBA" id="ARBA00023136"/>
    </source>
</evidence>
<evidence type="ECO:0000313" key="10">
    <source>
        <dbReference type="Proteomes" id="UP000239867"/>
    </source>
</evidence>
<evidence type="ECO:0000256" key="3">
    <source>
        <dbReference type="ARBA" id="ARBA00022475"/>
    </source>
</evidence>
<keyword evidence="5 7" id="KW-1133">Transmembrane helix</keyword>
<evidence type="ECO:0000256" key="5">
    <source>
        <dbReference type="ARBA" id="ARBA00022989"/>
    </source>
</evidence>
<keyword evidence="6 7" id="KW-0472">Membrane</keyword>
<comment type="subcellular location">
    <subcellularLocation>
        <location evidence="1 7">Cell membrane</location>
        <topology evidence="1 7">Multi-pass membrane protein</topology>
    </subcellularLocation>
</comment>
<name>A0A2L1GMT4_9BACT</name>
<keyword evidence="2 7" id="KW-0813">Transport</keyword>
<sequence length="280" mass="30698">MPDAIPPNLDEILDLEVKKANYFATAARENWISVISFIMFLVVWELICGLEIIGPYQLVPPSEVLTVFFEKITESSPDGARLHEHAMASLTLAFSGFIVAMLIGVPLGLLMGWYPKVNLLVRPIFDAIRPIPPIAWIPIAILWLGIGIKAKAFIIFLAAFVPCVINSFTGIRLTNPVLIRVALIYGASDFETFRKIGIPSAVPMIFTGMKLSLNAAWTTLVAAELLAASTGLGFMIQQGRRLARPDIIIVGMLAIGFLGALMSWMLTKIEARFASSRRLA</sequence>
<dbReference type="FunFam" id="1.10.3720.10:FF:000003">
    <property type="entry name" value="Aliphatic sulfonate ABC transporter permease"/>
    <property type="match status" value="1"/>
</dbReference>
<dbReference type="Gene3D" id="1.10.3720.10">
    <property type="entry name" value="MetI-like"/>
    <property type="match status" value="1"/>
</dbReference>
<accession>A0A2L1GMT4</accession>
<dbReference type="RefSeq" id="WP_104936250.1">
    <property type="nucleotide sequence ID" value="NZ_CP021255.1"/>
</dbReference>
<keyword evidence="4 7" id="KW-0812">Transmembrane</keyword>
<dbReference type="SUPFAM" id="SSF161098">
    <property type="entry name" value="MetI-like"/>
    <property type="match status" value="1"/>
</dbReference>
<dbReference type="KEGG" id="deo:CAY53_05325"/>
<dbReference type="AlphaFoldDB" id="A0A2L1GMT4"/>
<feature type="transmembrane region" description="Helical" evidence="7">
    <location>
        <begin position="215"/>
        <end position="235"/>
    </location>
</feature>
<dbReference type="GO" id="GO:0042918">
    <property type="term" value="P:alkanesulfonate transmembrane transport"/>
    <property type="evidence" value="ECO:0007669"/>
    <property type="project" value="UniProtKB-ARBA"/>
</dbReference>
<dbReference type="Proteomes" id="UP000239867">
    <property type="component" value="Chromosome"/>
</dbReference>
<proteinExistence type="inferred from homology"/>
<keyword evidence="10" id="KW-1185">Reference proteome</keyword>
<evidence type="ECO:0000313" key="9">
    <source>
        <dbReference type="EMBL" id="AVD70972.1"/>
    </source>
</evidence>
<evidence type="ECO:0000256" key="1">
    <source>
        <dbReference type="ARBA" id="ARBA00004651"/>
    </source>
</evidence>
<keyword evidence="3" id="KW-1003">Cell membrane</keyword>
<dbReference type="Pfam" id="PF00528">
    <property type="entry name" value="BPD_transp_1"/>
    <property type="match status" value="1"/>
</dbReference>
<dbReference type="PROSITE" id="PS50928">
    <property type="entry name" value="ABC_TM1"/>
    <property type="match status" value="1"/>
</dbReference>
<dbReference type="EMBL" id="CP021255">
    <property type="protein sequence ID" value="AVD70972.1"/>
    <property type="molecule type" value="Genomic_DNA"/>
</dbReference>